<evidence type="ECO:0000313" key="3">
    <source>
        <dbReference type="Proteomes" id="UP000886520"/>
    </source>
</evidence>
<feature type="compositionally biased region" description="Low complexity" evidence="1">
    <location>
        <begin position="125"/>
        <end position="137"/>
    </location>
</feature>
<evidence type="ECO:0000313" key="2">
    <source>
        <dbReference type="EMBL" id="KAI5075846.1"/>
    </source>
</evidence>
<sequence>MPPELPACRTPTTAAPLHSWDESHSLLEGFHTPTAKLPVPKPSSMHGQRATDTIAVNLASWDKPRHKHADAAFLIPGLGPSTTLPNPRCAHSSVTVSSFKLSLLSCRAAHTNYEDDEDAARTLQPSSSSVEPTSVASATADASRYCNERDADSDGNVTIIEAFLRNLVPAEPNVEVQPTQALPILHSALSTCHVAHASAKPPTNPAEEDAVAHPADADSVAHPPANDAAAGSIAINNIADTPTPPADEDVAAANGAADVKPLHPVAIIAAKAAANLATNHEDVALAALASNSHSEFSPEAITSAPSKAPYSAHPPSIASSICKFCNQTPHKLGSHTRDDAENAAAEDNDAEVKTVQTEATKAPKPADATSVTAAAIPAANAAAIRLA</sequence>
<comment type="caution">
    <text evidence="2">The sequence shown here is derived from an EMBL/GenBank/DDBJ whole genome shotgun (WGS) entry which is preliminary data.</text>
</comment>
<feature type="region of interest" description="Disordered" evidence="1">
    <location>
        <begin position="332"/>
        <end position="368"/>
    </location>
</feature>
<dbReference type="Proteomes" id="UP000886520">
    <property type="component" value="Chromosome 9"/>
</dbReference>
<evidence type="ECO:0000256" key="1">
    <source>
        <dbReference type="SAM" id="MobiDB-lite"/>
    </source>
</evidence>
<dbReference type="EMBL" id="JABFUD020000009">
    <property type="protein sequence ID" value="KAI5075846.1"/>
    <property type="molecule type" value="Genomic_DNA"/>
</dbReference>
<keyword evidence="3" id="KW-1185">Reference proteome</keyword>
<reference evidence="2" key="1">
    <citation type="submission" date="2021-01" db="EMBL/GenBank/DDBJ databases">
        <title>Adiantum capillus-veneris genome.</title>
        <authorList>
            <person name="Fang Y."/>
            <person name="Liao Q."/>
        </authorList>
    </citation>
    <scope>NUCLEOTIDE SEQUENCE</scope>
    <source>
        <strain evidence="2">H3</strain>
        <tissue evidence="2">Leaf</tissue>
    </source>
</reference>
<feature type="region of interest" description="Disordered" evidence="1">
    <location>
        <begin position="117"/>
        <end position="137"/>
    </location>
</feature>
<gene>
    <name evidence="2" type="ORF">GOP47_0009922</name>
</gene>
<dbReference type="AlphaFoldDB" id="A0A9D4UXS1"/>
<protein>
    <submittedName>
        <fullName evidence="2">Uncharacterized protein</fullName>
    </submittedName>
</protein>
<proteinExistence type="predicted"/>
<accession>A0A9D4UXS1</accession>
<name>A0A9D4UXS1_ADICA</name>
<organism evidence="2 3">
    <name type="scientific">Adiantum capillus-veneris</name>
    <name type="common">Maidenhair fern</name>
    <dbReference type="NCBI Taxonomy" id="13818"/>
    <lineage>
        <taxon>Eukaryota</taxon>
        <taxon>Viridiplantae</taxon>
        <taxon>Streptophyta</taxon>
        <taxon>Embryophyta</taxon>
        <taxon>Tracheophyta</taxon>
        <taxon>Polypodiopsida</taxon>
        <taxon>Polypodiidae</taxon>
        <taxon>Polypodiales</taxon>
        <taxon>Pteridineae</taxon>
        <taxon>Pteridaceae</taxon>
        <taxon>Vittarioideae</taxon>
        <taxon>Adiantum</taxon>
    </lineage>
</organism>